<sequence length="221" mass="24287">MGSTTAKDSSITSIASATAAIAPTKPVKFSSSSTSSIDTAKLLTPIIAEGDGRKHYKKDPSQRISVWLRSGLYTCKLIQIGYPEDSKQLTYDPNFPDRGLWLNSHYGNLLKVDGFGNILIGVHGTQSMITVIFFHQELLHDIEECFPNKFIKLVANVSFLLTTSEYKYIHGVMTYLAGRDWPQLFDIAIQVDTTNGTLKVGMHAGQLNRGNEYAGGSCDGF</sequence>
<organism evidence="1 2">
    <name type="scientific">Panagrolaimus sp. ES5</name>
    <dbReference type="NCBI Taxonomy" id="591445"/>
    <lineage>
        <taxon>Eukaryota</taxon>
        <taxon>Metazoa</taxon>
        <taxon>Ecdysozoa</taxon>
        <taxon>Nematoda</taxon>
        <taxon>Chromadorea</taxon>
        <taxon>Rhabditida</taxon>
        <taxon>Tylenchina</taxon>
        <taxon>Panagrolaimomorpha</taxon>
        <taxon>Panagrolaimoidea</taxon>
        <taxon>Panagrolaimidae</taxon>
        <taxon>Panagrolaimus</taxon>
    </lineage>
</organism>
<name>A0AC34FUW2_9BILA</name>
<accession>A0AC34FUW2</accession>
<evidence type="ECO:0000313" key="2">
    <source>
        <dbReference type="WBParaSite" id="ES5_v2.g21181.t1"/>
    </source>
</evidence>
<dbReference type="WBParaSite" id="ES5_v2.g21181.t1">
    <property type="protein sequence ID" value="ES5_v2.g21181.t1"/>
    <property type="gene ID" value="ES5_v2.g21181"/>
</dbReference>
<dbReference type="Proteomes" id="UP000887579">
    <property type="component" value="Unplaced"/>
</dbReference>
<evidence type="ECO:0000313" key="1">
    <source>
        <dbReference type="Proteomes" id="UP000887579"/>
    </source>
</evidence>
<reference evidence="2" key="1">
    <citation type="submission" date="2022-11" db="UniProtKB">
        <authorList>
            <consortium name="WormBaseParasite"/>
        </authorList>
    </citation>
    <scope>IDENTIFICATION</scope>
</reference>
<protein>
    <submittedName>
        <fullName evidence="2">Uncharacterized protein</fullName>
    </submittedName>
</protein>
<proteinExistence type="predicted"/>